<sequence length="484" mass="53859">MENISRDSQPATQAMDYTLLGGEHLERGKRLFTTGLVLLAAALGYLGYTANTENSLHVFQGLLILTLSVLPGLLWAKTGGSRFPVFETIMLLCANSYALPLLNVREQMADYSDEVITRSGWLVVLYVICANVVYRVTRGDPGRGSFWTESLLSPGIERSVIYGLPVSALYVGISVFTDWIPPALGSVLRAVFFGLSILCTFISAQRWGRGELTQGEKSLFVCSLVPQMIFMSVGLVLIGAISQVGIALLGYLSGGKRIPWVVMLVTFAILAVLHTGKSRMREKYWEGELPQPGLTQLADYYGEWFEYGLQKAEEKKAASRRLLERTSLMHILCLIGSYTPQRQDYLYGSTYRHVLPQLIPRFFWPEKPKSHIATYELSIYYGIQREEDTETTTIAFGLLAEAYANFGLFGAILLGTFWGFTLKKLQIWSTFSPMLSFAGLMMVLLTAWAFNSELTMAAWISSFQQALVVVLGVPFLIKNLLGGN</sequence>
<proteinExistence type="predicted"/>
<evidence type="ECO:0000256" key="1">
    <source>
        <dbReference type="SAM" id="Phobius"/>
    </source>
</evidence>
<feature type="transmembrane region" description="Helical" evidence="1">
    <location>
        <begin position="115"/>
        <end position="134"/>
    </location>
</feature>
<feature type="transmembrane region" description="Helical" evidence="1">
    <location>
        <begin position="83"/>
        <end position="103"/>
    </location>
</feature>
<dbReference type="OrthoDB" id="188178at2"/>
<comment type="caution">
    <text evidence="2">The sequence shown here is derived from an EMBL/GenBank/DDBJ whole genome shotgun (WGS) entry which is preliminary data.</text>
</comment>
<feature type="transmembrane region" description="Helical" evidence="1">
    <location>
        <begin position="427"/>
        <end position="450"/>
    </location>
</feature>
<feature type="transmembrane region" description="Helical" evidence="1">
    <location>
        <begin position="258"/>
        <end position="276"/>
    </location>
</feature>
<accession>A0A4Q1CC54</accession>
<dbReference type="RefSeq" id="WP_129047894.1">
    <property type="nucleotide sequence ID" value="NZ_SDHX01000001.1"/>
</dbReference>
<keyword evidence="1" id="KW-1133">Transmembrane helix</keyword>
<feature type="transmembrane region" description="Helical" evidence="1">
    <location>
        <begin position="160"/>
        <end position="180"/>
    </location>
</feature>
<dbReference type="EMBL" id="SDHX01000001">
    <property type="protein sequence ID" value="RXK56526.1"/>
    <property type="molecule type" value="Genomic_DNA"/>
</dbReference>
<feature type="transmembrane region" description="Helical" evidence="1">
    <location>
        <begin position="402"/>
        <end position="420"/>
    </location>
</feature>
<evidence type="ECO:0008006" key="4">
    <source>
        <dbReference type="Google" id="ProtNLM"/>
    </source>
</evidence>
<feature type="transmembrane region" description="Helical" evidence="1">
    <location>
        <begin position="456"/>
        <end position="477"/>
    </location>
</feature>
<gene>
    <name evidence="2" type="ORF">ESB00_11855</name>
</gene>
<name>A0A4Q1CC54_9BACT</name>
<protein>
    <recommendedName>
        <fullName evidence="4">O-antigen polysaccharide polymerase Wzy</fullName>
    </recommendedName>
</protein>
<keyword evidence="3" id="KW-1185">Reference proteome</keyword>
<reference evidence="2 3" key="1">
    <citation type="submission" date="2019-01" db="EMBL/GenBank/DDBJ databases">
        <title>Lacunisphaera sp. strain TWA-58.</title>
        <authorList>
            <person name="Chen W.-M."/>
        </authorList>
    </citation>
    <scope>NUCLEOTIDE SEQUENCE [LARGE SCALE GENOMIC DNA]</scope>
    <source>
        <strain evidence="2 3">TWA-58</strain>
    </source>
</reference>
<organism evidence="2 3">
    <name type="scientific">Oleiharenicola lentus</name>
    <dbReference type="NCBI Taxonomy" id="2508720"/>
    <lineage>
        <taxon>Bacteria</taxon>
        <taxon>Pseudomonadati</taxon>
        <taxon>Verrucomicrobiota</taxon>
        <taxon>Opitutia</taxon>
        <taxon>Opitutales</taxon>
        <taxon>Opitutaceae</taxon>
        <taxon>Oleiharenicola</taxon>
    </lineage>
</organism>
<evidence type="ECO:0000313" key="2">
    <source>
        <dbReference type="EMBL" id="RXK56526.1"/>
    </source>
</evidence>
<feature type="transmembrane region" description="Helical" evidence="1">
    <location>
        <begin position="186"/>
        <end position="207"/>
    </location>
</feature>
<feature type="transmembrane region" description="Helical" evidence="1">
    <location>
        <begin position="56"/>
        <end position="76"/>
    </location>
</feature>
<feature type="transmembrane region" description="Helical" evidence="1">
    <location>
        <begin position="31"/>
        <end position="50"/>
    </location>
</feature>
<dbReference type="Proteomes" id="UP000290218">
    <property type="component" value="Unassembled WGS sequence"/>
</dbReference>
<feature type="transmembrane region" description="Helical" evidence="1">
    <location>
        <begin position="228"/>
        <end position="252"/>
    </location>
</feature>
<evidence type="ECO:0000313" key="3">
    <source>
        <dbReference type="Proteomes" id="UP000290218"/>
    </source>
</evidence>
<keyword evidence="1" id="KW-0812">Transmembrane</keyword>
<keyword evidence="1" id="KW-0472">Membrane</keyword>
<dbReference type="AlphaFoldDB" id="A0A4Q1CC54"/>